<evidence type="ECO:0000313" key="3">
    <source>
        <dbReference type="WBParaSite" id="Csp11.Scaffold629.g11332.t1"/>
    </source>
</evidence>
<proteinExistence type="predicted"/>
<accession>A0A1I7TSI8</accession>
<sequence>MSKPGPSSKKEDDYEAEFELHFTKKELKEIADALKKPVTFTPVEQTANWQAIIQLRNIMGVKKISVDDVISYRQEEFRKSRAAEEKRRLEQKKKEKELKRKSGSSAQEGSGSEGDDETSGLMGKGLRR</sequence>
<dbReference type="WBParaSite" id="Csp11.Scaffold629.g11332.t1">
    <property type="protein sequence ID" value="Csp11.Scaffold629.g11332.t1"/>
    <property type="gene ID" value="Csp11.Scaffold629.g11332"/>
</dbReference>
<name>A0A1I7TSI8_9PELO</name>
<evidence type="ECO:0000313" key="2">
    <source>
        <dbReference type="Proteomes" id="UP000095282"/>
    </source>
</evidence>
<organism evidence="2 3">
    <name type="scientific">Caenorhabditis tropicalis</name>
    <dbReference type="NCBI Taxonomy" id="1561998"/>
    <lineage>
        <taxon>Eukaryota</taxon>
        <taxon>Metazoa</taxon>
        <taxon>Ecdysozoa</taxon>
        <taxon>Nematoda</taxon>
        <taxon>Chromadorea</taxon>
        <taxon>Rhabditida</taxon>
        <taxon>Rhabditina</taxon>
        <taxon>Rhabditomorpha</taxon>
        <taxon>Rhabditoidea</taxon>
        <taxon>Rhabditidae</taxon>
        <taxon>Peloderinae</taxon>
        <taxon>Caenorhabditis</taxon>
    </lineage>
</organism>
<keyword evidence="2" id="KW-1185">Reference proteome</keyword>
<evidence type="ECO:0000256" key="1">
    <source>
        <dbReference type="SAM" id="MobiDB-lite"/>
    </source>
</evidence>
<protein>
    <submittedName>
        <fullName evidence="3">Transposase</fullName>
    </submittedName>
</protein>
<feature type="region of interest" description="Disordered" evidence="1">
    <location>
        <begin position="77"/>
        <end position="128"/>
    </location>
</feature>
<dbReference type="AlphaFoldDB" id="A0A1I7TSI8"/>
<feature type="compositionally biased region" description="Basic and acidic residues" evidence="1">
    <location>
        <begin position="77"/>
        <end position="100"/>
    </location>
</feature>
<dbReference type="Proteomes" id="UP000095282">
    <property type="component" value="Unplaced"/>
</dbReference>
<reference evidence="3" key="1">
    <citation type="submission" date="2016-11" db="UniProtKB">
        <authorList>
            <consortium name="WormBaseParasite"/>
        </authorList>
    </citation>
    <scope>IDENTIFICATION</scope>
</reference>